<protein>
    <recommendedName>
        <fullName evidence="4">Glycosyltransferase RgtA/B/C/D-like domain-containing protein</fullName>
    </recommendedName>
</protein>
<reference evidence="2 3" key="1">
    <citation type="submission" date="2014-12" db="EMBL/GenBank/DDBJ databases">
        <title>Draft genome sequences of 29 type strains of Enterococci.</title>
        <authorList>
            <person name="Zhong Z."/>
            <person name="Sun Z."/>
            <person name="Liu W."/>
            <person name="Zhang W."/>
            <person name="Zhang H."/>
        </authorList>
    </citation>
    <scope>NUCLEOTIDE SEQUENCE [LARGE SCALE GENOMIC DNA]</scope>
    <source>
        <strain evidence="2 3">DSM 17029</strain>
    </source>
</reference>
<keyword evidence="3" id="KW-1185">Reference proteome</keyword>
<feature type="transmembrane region" description="Helical" evidence="1">
    <location>
        <begin position="194"/>
        <end position="225"/>
    </location>
</feature>
<dbReference type="AlphaFoldDB" id="A0A1L8RCJ2"/>
<feature type="transmembrane region" description="Helical" evidence="1">
    <location>
        <begin position="385"/>
        <end position="404"/>
    </location>
</feature>
<accession>A0A1L8RCJ2</accession>
<evidence type="ECO:0000313" key="2">
    <source>
        <dbReference type="EMBL" id="OJG17468.1"/>
    </source>
</evidence>
<dbReference type="STRING" id="214095.RU97_GL002639"/>
<dbReference type="EMBL" id="JXKH01000009">
    <property type="protein sequence ID" value="OJG17468.1"/>
    <property type="molecule type" value="Genomic_DNA"/>
</dbReference>
<evidence type="ECO:0008006" key="4">
    <source>
        <dbReference type="Google" id="ProtNLM"/>
    </source>
</evidence>
<keyword evidence="1" id="KW-0472">Membrane</keyword>
<feature type="transmembrane region" description="Helical" evidence="1">
    <location>
        <begin position="331"/>
        <end position="347"/>
    </location>
</feature>
<keyword evidence="1" id="KW-1133">Transmembrane helix</keyword>
<feature type="transmembrane region" description="Helical" evidence="1">
    <location>
        <begin position="134"/>
        <end position="154"/>
    </location>
</feature>
<feature type="transmembrane region" description="Helical" evidence="1">
    <location>
        <begin position="231"/>
        <end position="256"/>
    </location>
</feature>
<organism evidence="2 3">
    <name type="scientific">Enterococcus canis</name>
    <dbReference type="NCBI Taxonomy" id="214095"/>
    <lineage>
        <taxon>Bacteria</taxon>
        <taxon>Bacillati</taxon>
        <taxon>Bacillota</taxon>
        <taxon>Bacilli</taxon>
        <taxon>Lactobacillales</taxon>
        <taxon>Enterococcaceae</taxon>
        <taxon>Enterococcus</taxon>
    </lineage>
</organism>
<evidence type="ECO:0000256" key="1">
    <source>
        <dbReference type="SAM" id="Phobius"/>
    </source>
</evidence>
<comment type="caution">
    <text evidence="2">The sequence shown here is derived from an EMBL/GenBank/DDBJ whole genome shotgun (WGS) entry which is preliminary data.</text>
</comment>
<feature type="transmembrane region" description="Helical" evidence="1">
    <location>
        <begin position="166"/>
        <end position="182"/>
    </location>
</feature>
<feature type="transmembrane region" description="Helical" evidence="1">
    <location>
        <begin position="34"/>
        <end position="52"/>
    </location>
</feature>
<feature type="transmembrane region" description="Helical" evidence="1">
    <location>
        <begin position="353"/>
        <end position="373"/>
    </location>
</feature>
<proteinExistence type="predicted"/>
<sequence>MIIDRSYCSQTNYKQRVITISMITNLYTNMNRKFLLYSIPLILLSIATMTLTSRNSPMYLFNDWVDLNAFMTVGKGWLHGMVPYRDLFEQKGPILFFFFLIANMISKTYFGIFIIEILMFFISLTLTFKISRKYLGVGESFLVCAFMSWVLTISPFFQAGGSAEELSFPFILYSIYLLLCVSEKNFEITNKQSYFAGFCFAMLFWIKFTLVGGYLAAFIFLIGIFTFRKQFYSLISMMIFSLLGFLTVTIPIILYFSINNAMNDLIFSYFISNIKLYPNNSGATIIWKILNSIFLYFKKIDDIPVLFFLLIPMLIYLIISNTFLKNDLTKFVYCAMYLGLIVSVFFGGKTFDYYYLALFPFSIIPIIGIIKLLDTHVRQSIGSYILLLLFSFVLMIGFNTNFLASKLYPNNKSYQYSQNYSGPFQGTFSKIILKNSDKTLLNYGSLDIGLYHATDVLPVNKYFHKVNIPDQALPKMMNEQNSMVRNKKVAFVVLRTPIGSKEESAVPKLIRDNYKLITTQDQSYLGSSLSFTYRLYKVK</sequence>
<feature type="transmembrane region" description="Helical" evidence="1">
    <location>
        <begin position="94"/>
        <end position="122"/>
    </location>
</feature>
<keyword evidence="1" id="KW-0812">Transmembrane</keyword>
<dbReference type="Proteomes" id="UP000181884">
    <property type="component" value="Unassembled WGS sequence"/>
</dbReference>
<gene>
    <name evidence="2" type="ORF">RU97_GL002639</name>
</gene>
<evidence type="ECO:0000313" key="3">
    <source>
        <dbReference type="Proteomes" id="UP000181884"/>
    </source>
</evidence>
<feature type="transmembrane region" description="Helical" evidence="1">
    <location>
        <begin position="303"/>
        <end position="324"/>
    </location>
</feature>
<name>A0A1L8RCJ2_9ENTE</name>